<feature type="region of interest" description="Disordered" evidence="3">
    <location>
        <begin position="1358"/>
        <end position="1387"/>
    </location>
</feature>
<dbReference type="EMBL" id="KE652190">
    <property type="protein sequence ID" value="EQL03846.1"/>
    <property type="molecule type" value="Genomic_DNA"/>
</dbReference>
<dbReference type="PANTHER" id="PTHR46082:SF11">
    <property type="entry name" value="AAA+ ATPASE DOMAIN-CONTAINING PROTEIN-RELATED"/>
    <property type="match status" value="1"/>
</dbReference>
<dbReference type="SUPFAM" id="SSF52540">
    <property type="entry name" value="P-loop containing nucleoside triphosphate hydrolases"/>
    <property type="match status" value="1"/>
</dbReference>
<evidence type="ECO:0000313" key="7">
    <source>
        <dbReference type="Proteomes" id="UP000019374"/>
    </source>
</evidence>
<dbReference type="Gene3D" id="2.130.10.10">
    <property type="entry name" value="YVTN repeat-like/Quinoprotein amine dehydrogenase"/>
    <property type="match status" value="4"/>
</dbReference>
<feature type="domain" description="Nephrocystin 3-like N-terminal" evidence="5">
    <location>
        <begin position="381"/>
        <end position="539"/>
    </location>
</feature>
<reference evidence="6 7" key="1">
    <citation type="journal article" date="2013" name="Chin. Sci. Bull.">
        <title>Genome survey uncovers the secrets of sex and lifestyle in caterpillar fungus.</title>
        <authorList>
            <person name="Hu X."/>
            <person name="Zhang Y."/>
            <person name="Xiao G."/>
            <person name="Zheng P."/>
            <person name="Xia Y."/>
            <person name="Zhang X."/>
            <person name="St Leger R.J."/>
            <person name="Liu X."/>
            <person name="Wang C."/>
        </authorList>
    </citation>
    <scope>NUCLEOTIDE SEQUENCE [LARGE SCALE GENOMIC DNA]</scope>
    <source>
        <strain evidence="7">Co18 / CGMCC 3.14243</strain>
        <tissue evidence="6">Fruit-body</tissue>
    </source>
</reference>
<sequence length="1397" mass="156893">MSDTAAYTIGWISAIEIEAAAALLFLDERHEAPRWTSPRDENDYTLGRIGSHNVVMASLPKGGNGTSVAATVARDMVFSFPNVRFCLMVGVGGGAPSERHDIRLGDIVVSTPTFYRGMGNENHGGVIEYNYGRTVEQGRFQSVRYLSQPPRLLLAAVQGLSMRYKIDGHKIHATVEKMIQERPRLWKEYRRPLGDTDRLYSSDGTPQERIERTQEEDNPMVHYGLIASADHFMENAQIRDLLAHQLDVLCFEMEAAGLMNNFPCLVIRGICDYSDSRWCGDWRGYAAMTAAAYAKDLIQRVAPTQVEAESSISQIMRKMEDKVNDIKGKVGDLRATTLDIDQKTALNSLPEASGAAFDSQAEEDGPTCLPDTRVDVLGFIREWALGPEPTQTILWLNGMAGTGKSTISRSICRDLEKNGYLGASFFFKRGEGGRGSLSRLFTTIASQLARRRPVIAPSIKRALDESQGIYDMGTQLQFKRLIQDPLRSVSADPNLKRPIIIVLDALDECDCDKAETLKSLIDLFTLNKSLGLRVFITSRPEWHIDCGFGSVEDRREIILHHVPENVVEHDMSVFFRHKLEGIRASHVSSGLPTDWPGSSNTRSLIKMATPLFIFADLICRFLADPRYGVLDDKMQEILSHRAKSPQALLYSMYRTVLEKRIGDMSEADAEAALGRFRHVVGSILVLASPLSRNTLSQMLSTSHDAIDNQLCTLHSVLNVPQSHTAPVNILHISFRDFLLAPKPDNQFRIDEKVAHATMATNCLRIMRDFLKTDICGLRRRGLGAAPPRRHEVDQAIPAAVQYACLHWAFHVQGAGHDVGTSRYDEAYAFLKCRFLQLIEALSLMDQASEGVRIMTRLRTMVKVRQDGSELHAFLEDALRILRINISIIASAPLQIYCSVLLFTPRTSLVKQLFENEIPKLVCHRHRAEMDSDWNVLIHILGVIQSPSSTIRLWNAETGECSQELTFESSGVTVLAFSRDSKLLVTLDNSGIDVWRVDTGECVQKINLCERALSVTHPFTTTTMEAGFVFSRDSLLFLLALGPHEATRLPQMHEIKVDGCAELEGISGTWRSRGLRREGFSRDLSLIARSENQTVRLLRVDTGECVQELKVHYDYMLDMVFSHDSSLIASYSGNPRIASYEPSSTVRVWRVVTGECVMRFEVPPPDPPLVFAFSHDSSLFATSSRHRSVYIWRIDTGECIQELRGHSRDINFIAFSHDSSLIASAAIDKTVRVWRVGACRRVQRVSKNRFWRLKIGPRNFRYLLSPKIVLPSISERPLGILAMSLDLSLMAMTPRSRHREAGRTTYRTVRAIELYHVDTGKRLYTLTTLDSPKRLAFSHDSARLASWYSDGSIQLWRTDTGRPRRRRHSALAHRKPGNAGASDDDASGERAWVQGYKM</sequence>
<dbReference type="PROSITE" id="PS50082">
    <property type="entry name" value="WD_REPEATS_2"/>
    <property type="match status" value="2"/>
</dbReference>
<dbReference type="PROSITE" id="PS50294">
    <property type="entry name" value="WD_REPEATS_REGION"/>
    <property type="match status" value="1"/>
</dbReference>
<evidence type="ECO:0000256" key="2">
    <source>
        <dbReference type="PROSITE-ProRule" id="PRU00221"/>
    </source>
</evidence>
<gene>
    <name evidence="6" type="ORF">OCS_00443</name>
</gene>
<dbReference type="GO" id="GO:0009116">
    <property type="term" value="P:nucleoside metabolic process"/>
    <property type="evidence" value="ECO:0007669"/>
    <property type="project" value="InterPro"/>
</dbReference>
<name>T5AN42_OPHSC</name>
<dbReference type="Pfam" id="PF24883">
    <property type="entry name" value="NPHP3_N"/>
    <property type="match status" value="1"/>
</dbReference>
<accession>T5AN42</accession>
<feature type="domain" description="Nucleoside phosphorylase" evidence="4">
    <location>
        <begin position="9"/>
        <end position="275"/>
    </location>
</feature>
<dbReference type="Gene3D" id="3.40.50.1580">
    <property type="entry name" value="Nucleoside phosphorylase domain"/>
    <property type="match status" value="1"/>
</dbReference>
<dbReference type="Gene3D" id="3.40.50.300">
    <property type="entry name" value="P-loop containing nucleotide triphosphate hydrolases"/>
    <property type="match status" value="1"/>
</dbReference>
<dbReference type="InterPro" id="IPR001680">
    <property type="entry name" value="WD40_rpt"/>
</dbReference>
<dbReference type="InterPro" id="IPR015943">
    <property type="entry name" value="WD40/YVTN_repeat-like_dom_sf"/>
</dbReference>
<dbReference type="Proteomes" id="UP000019374">
    <property type="component" value="Unassembled WGS sequence"/>
</dbReference>
<evidence type="ECO:0000313" key="6">
    <source>
        <dbReference type="EMBL" id="EQL03846.1"/>
    </source>
</evidence>
<protein>
    <submittedName>
        <fullName evidence="6">Pfs, NACHT and WD domain protein</fullName>
    </submittedName>
</protein>
<dbReference type="SMART" id="SM00320">
    <property type="entry name" value="WD40"/>
    <property type="match status" value="5"/>
</dbReference>
<evidence type="ECO:0000256" key="1">
    <source>
        <dbReference type="ARBA" id="ARBA00022737"/>
    </source>
</evidence>
<dbReference type="GO" id="GO:0003824">
    <property type="term" value="F:catalytic activity"/>
    <property type="evidence" value="ECO:0007669"/>
    <property type="project" value="InterPro"/>
</dbReference>
<keyword evidence="2" id="KW-0853">WD repeat</keyword>
<organism evidence="6 7">
    <name type="scientific">Ophiocordyceps sinensis (strain Co18 / CGMCC 3.14243)</name>
    <name type="common">Yarsagumba caterpillar fungus</name>
    <name type="synonym">Hirsutella sinensis</name>
    <dbReference type="NCBI Taxonomy" id="911162"/>
    <lineage>
        <taxon>Eukaryota</taxon>
        <taxon>Fungi</taxon>
        <taxon>Dikarya</taxon>
        <taxon>Ascomycota</taxon>
        <taxon>Pezizomycotina</taxon>
        <taxon>Sordariomycetes</taxon>
        <taxon>Hypocreomycetidae</taxon>
        <taxon>Hypocreales</taxon>
        <taxon>Ophiocordycipitaceae</taxon>
        <taxon>Ophiocordyceps</taxon>
    </lineage>
</organism>
<feature type="repeat" description="WD" evidence="2">
    <location>
        <begin position="1202"/>
        <end position="1243"/>
    </location>
</feature>
<feature type="compositionally biased region" description="Basic residues" evidence="3">
    <location>
        <begin position="1362"/>
        <end position="1375"/>
    </location>
</feature>
<evidence type="ECO:0000259" key="4">
    <source>
        <dbReference type="Pfam" id="PF01048"/>
    </source>
</evidence>
<dbReference type="OrthoDB" id="674604at2759"/>
<dbReference type="eggNOG" id="KOG0266">
    <property type="taxonomic scope" value="Eukaryota"/>
</dbReference>
<dbReference type="InterPro" id="IPR000845">
    <property type="entry name" value="Nucleoside_phosphorylase_d"/>
</dbReference>
<dbReference type="SUPFAM" id="SSF50998">
    <property type="entry name" value="Quinoprotein alcohol dehydrogenase-like"/>
    <property type="match status" value="1"/>
</dbReference>
<dbReference type="InterPro" id="IPR035994">
    <property type="entry name" value="Nucleoside_phosphorylase_sf"/>
</dbReference>
<dbReference type="HOGENOM" id="CLU_000288_6_16_1"/>
<feature type="repeat" description="WD" evidence="2">
    <location>
        <begin position="1170"/>
        <end position="1201"/>
    </location>
</feature>
<dbReference type="InterPro" id="IPR011047">
    <property type="entry name" value="Quinoprotein_ADH-like_sf"/>
</dbReference>
<dbReference type="InterPro" id="IPR056884">
    <property type="entry name" value="NPHP3-like_N"/>
</dbReference>
<evidence type="ECO:0000259" key="5">
    <source>
        <dbReference type="Pfam" id="PF24883"/>
    </source>
</evidence>
<proteinExistence type="predicted"/>
<dbReference type="PANTHER" id="PTHR46082">
    <property type="entry name" value="ATP/GTP-BINDING PROTEIN-RELATED"/>
    <property type="match status" value="1"/>
</dbReference>
<keyword evidence="1" id="KW-0677">Repeat</keyword>
<dbReference type="Pfam" id="PF01048">
    <property type="entry name" value="PNP_UDP_1"/>
    <property type="match status" value="1"/>
</dbReference>
<dbReference type="InterPro" id="IPR053137">
    <property type="entry name" value="NLR-like"/>
</dbReference>
<dbReference type="InterPro" id="IPR027417">
    <property type="entry name" value="P-loop_NTPase"/>
</dbReference>
<dbReference type="SUPFAM" id="SSF53167">
    <property type="entry name" value="Purine and uridine phosphorylases"/>
    <property type="match status" value="1"/>
</dbReference>
<evidence type="ECO:0000256" key="3">
    <source>
        <dbReference type="SAM" id="MobiDB-lite"/>
    </source>
</evidence>
<dbReference type="Pfam" id="PF00400">
    <property type="entry name" value="WD40"/>
    <property type="match status" value="1"/>
</dbReference>